<dbReference type="InterPro" id="IPR020855">
    <property type="entry name" value="Ureohydrolase_Mn_BS"/>
</dbReference>
<dbReference type="InterPro" id="IPR005925">
    <property type="entry name" value="Agmatinase-rel"/>
</dbReference>
<keyword evidence="4" id="KW-0464">Manganese</keyword>
<feature type="binding site" evidence="4">
    <location>
        <position position="128"/>
    </location>
    <ligand>
        <name>Mn(2+)</name>
        <dbReference type="ChEBI" id="CHEBI:29035"/>
        <label>1</label>
    </ligand>
</feature>
<dbReference type="RefSeq" id="WP_092902106.1">
    <property type="nucleotide sequence ID" value="NZ_FOZS01000001.1"/>
</dbReference>
<proteinExistence type="inferred from homology"/>
<feature type="binding site" evidence="4">
    <location>
        <position position="227"/>
    </location>
    <ligand>
        <name>Mn(2+)</name>
        <dbReference type="ChEBI" id="CHEBI:29035"/>
        <label>1</label>
    </ligand>
</feature>
<dbReference type="PANTHER" id="PTHR11358">
    <property type="entry name" value="ARGINASE/AGMATINASE"/>
    <property type="match status" value="1"/>
</dbReference>
<keyword evidence="8" id="KW-1185">Reference proteome</keyword>
<name>A0A1I6Q0D4_9EURY</name>
<comment type="cofactor">
    <cofactor evidence="4">
        <name>Mn(2+)</name>
        <dbReference type="ChEBI" id="CHEBI:29035"/>
    </cofactor>
    <text evidence="4">Binds 2 manganese ions per subunit.</text>
</comment>
<protein>
    <submittedName>
        <fullName evidence="7">Agmatinase</fullName>
    </submittedName>
</protein>
<evidence type="ECO:0000256" key="3">
    <source>
        <dbReference type="ARBA" id="ARBA00022801"/>
    </source>
</evidence>
<accession>A0A1I6Q0D4</accession>
<dbReference type="Gene3D" id="3.40.800.10">
    <property type="entry name" value="Ureohydrolase domain"/>
    <property type="match status" value="1"/>
</dbReference>
<evidence type="ECO:0000256" key="6">
    <source>
        <dbReference type="SAM" id="MobiDB-lite"/>
    </source>
</evidence>
<evidence type="ECO:0000256" key="2">
    <source>
        <dbReference type="ARBA" id="ARBA00022723"/>
    </source>
</evidence>
<dbReference type="OrthoDB" id="7186at2157"/>
<dbReference type="GO" id="GO:0033389">
    <property type="term" value="P:putrescine biosynthetic process from arginine, via agmatine"/>
    <property type="evidence" value="ECO:0007669"/>
    <property type="project" value="TreeGrafter"/>
</dbReference>
<dbReference type="EMBL" id="FOZS01000001">
    <property type="protein sequence ID" value="SFS45949.1"/>
    <property type="molecule type" value="Genomic_DNA"/>
</dbReference>
<organism evidence="7 8">
    <name type="scientific">Halostagnicola kamekurae</name>
    <dbReference type="NCBI Taxonomy" id="619731"/>
    <lineage>
        <taxon>Archaea</taxon>
        <taxon>Methanobacteriati</taxon>
        <taxon>Methanobacteriota</taxon>
        <taxon>Stenosarchaea group</taxon>
        <taxon>Halobacteria</taxon>
        <taxon>Halobacteriales</taxon>
        <taxon>Natrialbaceae</taxon>
        <taxon>Halostagnicola</taxon>
    </lineage>
</organism>
<dbReference type="PIRSF" id="PIRSF036979">
    <property type="entry name" value="Arginase"/>
    <property type="match status" value="1"/>
</dbReference>
<dbReference type="GO" id="GO:0046872">
    <property type="term" value="F:metal ion binding"/>
    <property type="evidence" value="ECO:0007669"/>
    <property type="project" value="UniProtKB-KW"/>
</dbReference>
<gene>
    <name evidence="7" type="ORF">SAMN04488556_0904</name>
</gene>
<reference evidence="8" key="1">
    <citation type="submission" date="2016-10" db="EMBL/GenBank/DDBJ databases">
        <authorList>
            <person name="Varghese N."/>
            <person name="Submissions S."/>
        </authorList>
    </citation>
    <scope>NUCLEOTIDE SEQUENCE [LARGE SCALE GENOMIC DNA]</scope>
    <source>
        <strain evidence="8">DSM 22427</strain>
    </source>
</reference>
<feature type="compositionally biased region" description="Polar residues" evidence="6">
    <location>
        <begin position="192"/>
        <end position="207"/>
    </location>
</feature>
<dbReference type="InterPro" id="IPR006035">
    <property type="entry name" value="Ureohydrolase"/>
</dbReference>
<dbReference type="Pfam" id="PF00491">
    <property type="entry name" value="Arginase"/>
    <property type="match status" value="1"/>
</dbReference>
<evidence type="ECO:0000256" key="5">
    <source>
        <dbReference type="RuleBase" id="RU003684"/>
    </source>
</evidence>
<evidence type="ECO:0000313" key="7">
    <source>
        <dbReference type="EMBL" id="SFS45949.1"/>
    </source>
</evidence>
<dbReference type="Proteomes" id="UP000199199">
    <property type="component" value="Unassembled WGS sequence"/>
</dbReference>
<comment type="similarity">
    <text evidence="1">Belongs to the arginase family. Agmatinase subfamily.</text>
</comment>
<evidence type="ECO:0000256" key="4">
    <source>
        <dbReference type="PIRSR" id="PIRSR036979-1"/>
    </source>
</evidence>
<dbReference type="PROSITE" id="PS51409">
    <property type="entry name" value="ARGINASE_2"/>
    <property type="match status" value="1"/>
</dbReference>
<feature type="binding site" evidence="4">
    <location>
        <position position="109"/>
    </location>
    <ligand>
        <name>Mn(2+)</name>
        <dbReference type="ChEBI" id="CHEBI:29035"/>
        <label>1</label>
    </ligand>
</feature>
<dbReference type="PROSITE" id="PS01053">
    <property type="entry name" value="ARGINASE_1"/>
    <property type="match status" value="1"/>
</dbReference>
<keyword evidence="2 4" id="KW-0479">Metal-binding</keyword>
<evidence type="ECO:0000256" key="1">
    <source>
        <dbReference type="ARBA" id="ARBA00009227"/>
    </source>
</evidence>
<evidence type="ECO:0000313" key="8">
    <source>
        <dbReference type="Proteomes" id="UP000199199"/>
    </source>
</evidence>
<sequence>MFPGAADYRRAETSGREPDADFVVVGAPLDASTTFQPGARFGPRRIRTFSESYDDYDRRTDQHFSELRVFDDGDVRAWDDAAEYLEFLEGTLTDVVWDDAVPLLLGGEHTVSLAGVRAVEPDVFVCLDAHLDLRDEYDGNDLSHACVTRRILESVDSVEEAIVIGARTGSEAEWERAEAADVTVVPPEAVSSPDSLLESDSASNPESVSAPDLESMLDERDAYLSVDIDAVDPAYAPGTGTMEPFGLEPRELRSVVRAVAPAASGFDVVEVNDRDDGQAAALAGKLLREFAFSAAAERGE</sequence>
<feature type="region of interest" description="Disordered" evidence="6">
    <location>
        <begin position="187"/>
        <end position="212"/>
    </location>
</feature>
<dbReference type="InterPro" id="IPR023696">
    <property type="entry name" value="Ureohydrolase_dom_sf"/>
</dbReference>
<dbReference type="SUPFAM" id="SSF52768">
    <property type="entry name" value="Arginase/deacetylase"/>
    <property type="match status" value="1"/>
</dbReference>
<dbReference type="AlphaFoldDB" id="A0A1I6Q0D4"/>
<feature type="binding site" evidence="4">
    <location>
        <position position="229"/>
    </location>
    <ligand>
        <name>Mn(2+)</name>
        <dbReference type="ChEBI" id="CHEBI:29035"/>
        <label>1</label>
    </ligand>
</feature>
<dbReference type="GO" id="GO:0008783">
    <property type="term" value="F:agmatinase activity"/>
    <property type="evidence" value="ECO:0007669"/>
    <property type="project" value="TreeGrafter"/>
</dbReference>
<dbReference type="PRINTS" id="PR00116">
    <property type="entry name" value="ARGINASE"/>
</dbReference>
<dbReference type="NCBIfam" id="TIGR01230">
    <property type="entry name" value="agmatinase"/>
    <property type="match status" value="1"/>
</dbReference>
<dbReference type="PANTHER" id="PTHR11358:SF26">
    <property type="entry name" value="GUANIDINO ACID HYDROLASE, MITOCHONDRIAL"/>
    <property type="match status" value="1"/>
</dbReference>
<keyword evidence="3 5" id="KW-0378">Hydrolase</keyword>
<feature type="binding site" evidence="4">
    <location>
        <position position="130"/>
    </location>
    <ligand>
        <name>Mn(2+)</name>
        <dbReference type="ChEBI" id="CHEBI:29035"/>
        <label>1</label>
    </ligand>
</feature>
<feature type="binding site" evidence="4">
    <location>
        <position position="132"/>
    </location>
    <ligand>
        <name>Mn(2+)</name>
        <dbReference type="ChEBI" id="CHEBI:29035"/>
        <label>1</label>
    </ligand>
</feature>